<feature type="binding site" evidence="4">
    <location>
        <position position="236"/>
    </location>
    <ligand>
        <name>D-glyceraldehyde 3-phosphate</name>
        <dbReference type="ChEBI" id="CHEBI:59776"/>
    </ligand>
</feature>
<evidence type="ECO:0000313" key="10">
    <source>
        <dbReference type="Proteomes" id="UP000177801"/>
    </source>
</evidence>
<dbReference type="InterPro" id="IPR020828">
    <property type="entry name" value="GlycerAld_3-P_DH_NAD(P)-bd"/>
</dbReference>
<comment type="caution">
    <text evidence="9">The sequence shown here is derived from an EMBL/GenBank/DDBJ whole genome shotgun (WGS) entry which is preliminary data.</text>
</comment>
<evidence type="ECO:0000256" key="5">
    <source>
        <dbReference type="PIRSR" id="PIRSR000149-3"/>
    </source>
</evidence>
<dbReference type="GO" id="GO:0016620">
    <property type="term" value="F:oxidoreductase activity, acting on the aldehyde or oxo group of donors, NAD or NADP as acceptor"/>
    <property type="evidence" value="ECO:0007669"/>
    <property type="project" value="InterPro"/>
</dbReference>
<evidence type="ECO:0000256" key="7">
    <source>
        <dbReference type="RuleBase" id="RU000397"/>
    </source>
</evidence>
<feature type="binding site" evidence="5">
    <location>
        <begin position="11"/>
        <end position="12"/>
    </location>
    <ligand>
        <name>NAD(+)</name>
        <dbReference type="ChEBI" id="CHEBI:57540"/>
    </ligand>
</feature>
<dbReference type="CDD" id="cd05214">
    <property type="entry name" value="GAPDH_I_N"/>
    <property type="match status" value="1"/>
</dbReference>
<dbReference type="FunFam" id="3.30.360.10:FF:000002">
    <property type="entry name" value="Glyceraldehyde-3-phosphate dehydrogenase"/>
    <property type="match status" value="1"/>
</dbReference>
<dbReference type="Pfam" id="PF00044">
    <property type="entry name" value="Gp_dh_N"/>
    <property type="match status" value="1"/>
</dbReference>
<feature type="domain" description="Glyceraldehyde 3-phosphate dehydrogenase NAD(P) binding" evidence="8">
    <location>
        <begin position="2"/>
        <end position="153"/>
    </location>
</feature>
<dbReference type="InterPro" id="IPR020829">
    <property type="entry name" value="GlycerAld_3-P_DH_cat"/>
</dbReference>
<dbReference type="PRINTS" id="PR00078">
    <property type="entry name" value="G3PDHDRGNASE"/>
</dbReference>
<dbReference type="SUPFAM" id="SSF51735">
    <property type="entry name" value="NAD(P)-binding Rossmann-fold domains"/>
    <property type="match status" value="1"/>
</dbReference>
<organism evidence="9 10">
    <name type="scientific">Candidatus Colwellbacteria bacterium RIFCSPLOWO2_12_FULL_46_17</name>
    <dbReference type="NCBI Taxonomy" id="1797695"/>
    <lineage>
        <taxon>Bacteria</taxon>
        <taxon>Candidatus Colwelliibacteriota</taxon>
    </lineage>
</organism>
<dbReference type="EMBL" id="MHJD01000006">
    <property type="protein sequence ID" value="OGY62638.1"/>
    <property type="molecule type" value="Genomic_DNA"/>
</dbReference>
<dbReference type="InterPro" id="IPR020831">
    <property type="entry name" value="GlycerAld/Erythrose_P_DH"/>
</dbReference>
<name>A0A1G1ZDI1_9BACT</name>
<dbReference type="Proteomes" id="UP000177801">
    <property type="component" value="Unassembled WGS sequence"/>
</dbReference>
<dbReference type="GO" id="GO:0050661">
    <property type="term" value="F:NADP binding"/>
    <property type="evidence" value="ECO:0007669"/>
    <property type="project" value="InterPro"/>
</dbReference>
<evidence type="ECO:0000313" key="9">
    <source>
        <dbReference type="EMBL" id="OGY62638.1"/>
    </source>
</evidence>
<feature type="site" description="Activates thiol group during catalysis" evidence="6">
    <location>
        <position position="180"/>
    </location>
</feature>
<dbReference type="NCBIfam" id="TIGR01534">
    <property type="entry name" value="GAPDH-I"/>
    <property type="match status" value="1"/>
</dbReference>
<keyword evidence="5" id="KW-0547">Nucleotide-binding</keyword>
<sequence>MAKIAINGFGRIGRLFFRQGFEEKDIEIVAINDLGNLDNLAYLLKHDSVYGKYDKEVEVNGGKLVVAGKKVEVLQEKDPAKLPWEKLKVDIVVEATGIFDSYEKARAHIGAGAKRVVITAPTDDPDGSDAATVLVGVNDKKLESLVLSSNASCTTNAASPVIAILSENPGIERAILSTIHGYTATQNLVDGPVRGSDFRRGRAAAENIVPSSTGAATAVSRAIEELKGKFDGISFRVPVVAGSIADITFVSKRKTSVEEINDVLRKAAKSSRWEGIFTVTEEPLVSSDIIGEPYGAIADLTFTRVVDGNLVKVLSWYDNEFGYVTTLVKHVLNITTLV</sequence>
<dbReference type="AlphaFoldDB" id="A0A1G1ZDI1"/>
<dbReference type="PANTHER" id="PTHR43148">
    <property type="entry name" value="GLYCERALDEHYDE-3-PHOSPHATE DEHYDROGENASE 2"/>
    <property type="match status" value="1"/>
</dbReference>
<dbReference type="GO" id="GO:0006006">
    <property type="term" value="P:glucose metabolic process"/>
    <property type="evidence" value="ECO:0007669"/>
    <property type="project" value="InterPro"/>
</dbReference>
<evidence type="ECO:0000256" key="4">
    <source>
        <dbReference type="PIRSR" id="PIRSR000149-2"/>
    </source>
</evidence>
<feature type="binding site" evidence="5">
    <location>
        <position position="33"/>
    </location>
    <ligand>
        <name>NAD(+)</name>
        <dbReference type="ChEBI" id="CHEBI:57540"/>
    </ligand>
</feature>
<evidence type="ECO:0000259" key="8">
    <source>
        <dbReference type="SMART" id="SM00846"/>
    </source>
</evidence>
<feature type="binding site" evidence="4">
    <location>
        <begin position="213"/>
        <end position="214"/>
    </location>
    <ligand>
        <name>D-glyceraldehyde 3-phosphate</name>
        <dbReference type="ChEBI" id="CHEBI:59776"/>
    </ligand>
</feature>
<dbReference type="FunFam" id="3.40.50.720:FF:000001">
    <property type="entry name" value="Glyceraldehyde-3-phosphate dehydrogenase"/>
    <property type="match status" value="1"/>
</dbReference>
<feature type="binding site" evidence="4">
    <location>
        <position position="183"/>
    </location>
    <ligand>
        <name>D-glyceraldehyde 3-phosphate</name>
        <dbReference type="ChEBI" id="CHEBI:59776"/>
    </ligand>
</feature>
<dbReference type="PIRSF" id="PIRSF000149">
    <property type="entry name" value="GAP_DH"/>
    <property type="match status" value="1"/>
</dbReference>
<dbReference type="GO" id="GO:0051287">
    <property type="term" value="F:NAD binding"/>
    <property type="evidence" value="ECO:0007669"/>
    <property type="project" value="InterPro"/>
</dbReference>
<feature type="binding site" evidence="5">
    <location>
        <position position="119"/>
    </location>
    <ligand>
        <name>NAD(+)</name>
        <dbReference type="ChEBI" id="CHEBI:57540"/>
    </ligand>
</feature>
<dbReference type="SMART" id="SM00846">
    <property type="entry name" value="Gp_dh_N"/>
    <property type="match status" value="1"/>
</dbReference>
<keyword evidence="2" id="KW-0560">Oxidoreductase</keyword>
<reference evidence="9 10" key="1">
    <citation type="journal article" date="2016" name="Nat. Commun.">
        <title>Thousands of microbial genomes shed light on interconnected biogeochemical processes in an aquifer system.</title>
        <authorList>
            <person name="Anantharaman K."/>
            <person name="Brown C.T."/>
            <person name="Hug L.A."/>
            <person name="Sharon I."/>
            <person name="Castelle C.J."/>
            <person name="Probst A.J."/>
            <person name="Thomas B.C."/>
            <person name="Singh A."/>
            <person name="Wilkins M.J."/>
            <person name="Karaoz U."/>
            <person name="Brodie E.L."/>
            <person name="Williams K.H."/>
            <person name="Hubbard S.S."/>
            <person name="Banfield J.F."/>
        </authorList>
    </citation>
    <scope>NUCLEOTIDE SEQUENCE [LARGE SCALE GENOMIC DNA]</scope>
</reference>
<comment type="similarity">
    <text evidence="1 7">Belongs to the glyceraldehyde-3-phosphate dehydrogenase family.</text>
</comment>
<dbReference type="CDD" id="cd18126">
    <property type="entry name" value="GAPDH_I_C"/>
    <property type="match status" value="1"/>
</dbReference>
<dbReference type="SUPFAM" id="SSF55347">
    <property type="entry name" value="Glyceraldehyde-3-phosphate dehydrogenase-like, C-terminal domain"/>
    <property type="match status" value="1"/>
</dbReference>
<keyword evidence="5" id="KW-0520">NAD</keyword>
<dbReference type="Gene3D" id="3.40.50.720">
    <property type="entry name" value="NAD(P)-binding Rossmann-like Domain"/>
    <property type="match status" value="1"/>
</dbReference>
<evidence type="ECO:0000256" key="3">
    <source>
        <dbReference type="PIRSR" id="PIRSR000149-1"/>
    </source>
</evidence>
<protein>
    <submittedName>
        <fullName evidence="9">Type I glyceraldehyde-3-phosphate dehydrogenase</fullName>
    </submittedName>
</protein>
<proteinExistence type="inferred from homology"/>
<dbReference type="InterPro" id="IPR036291">
    <property type="entry name" value="NAD(P)-bd_dom_sf"/>
</dbReference>
<evidence type="ECO:0000256" key="1">
    <source>
        <dbReference type="ARBA" id="ARBA00007406"/>
    </source>
</evidence>
<feature type="binding site" evidence="5">
    <location>
        <position position="319"/>
    </location>
    <ligand>
        <name>NAD(+)</name>
        <dbReference type="ChEBI" id="CHEBI:57540"/>
    </ligand>
</feature>
<feature type="binding site" evidence="4">
    <location>
        <begin position="152"/>
        <end position="154"/>
    </location>
    <ligand>
        <name>D-glyceraldehyde 3-phosphate</name>
        <dbReference type="ChEBI" id="CHEBI:59776"/>
    </ligand>
</feature>
<accession>A0A1G1ZDI1</accession>
<evidence type="ECO:0000256" key="2">
    <source>
        <dbReference type="ARBA" id="ARBA00023002"/>
    </source>
</evidence>
<evidence type="ECO:0000256" key="6">
    <source>
        <dbReference type="PIRSR" id="PIRSR000149-4"/>
    </source>
</evidence>
<feature type="active site" description="Nucleophile" evidence="3">
    <location>
        <position position="153"/>
    </location>
</feature>
<dbReference type="Gene3D" id="3.30.360.10">
    <property type="entry name" value="Dihydrodipicolinate Reductase, domain 2"/>
    <property type="match status" value="1"/>
</dbReference>
<dbReference type="Pfam" id="PF02800">
    <property type="entry name" value="Gp_dh_C"/>
    <property type="match status" value="1"/>
</dbReference>
<gene>
    <name evidence="9" type="ORF">A3G58_00930</name>
</gene>
<dbReference type="InterPro" id="IPR006424">
    <property type="entry name" value="Glyceraldehyde-3-P_DH_1"/>
</dbReference>